<dbReference type="Gene3D" id="3.90.220.20">
    <property type="entry name" value="DNA methylase specificity domains"/>
    <property type="match status" value="1"/>
</dbReference>
<dbReference type="InterPro" id="IPR052021">
    <property type="entry name" value="Type-I_RS_S_subunit"/>
</dbReference>
<dbReference type="Proteomes" id="UP000630718">
    <property type="component" value="Unassembled WGS sequence"/>
</dbReference>
<dbReference type="EMBL" id="BNBI01000002">
    <property type="protein sequence ID" value="GHE88551.1"/>
    <property type="molecule type" value="Genomic_DNA"/>
</dbReference>
<evidence type="ECO:0000313" key="5">
    <source>
        <dbReference type="EMBL" id="GHE88551.1"/>
    </source>
</evidence>
<accession>A0A919DWW9</accession>
<sequence>MEMLGALDDKIAVNERIATVALELADAHYSCAMQELDFGPETFGSVATVVGGGTPSTKKEEYWGGGIAWATPTDVTALSAPYLFATGRTITSEGLKNCASQLYPAQSIFMTSRATIGAFALPQMPAAVNQGFIVVLPPSEELRWWLLHEMRSRVDEMISLANGSTFLELSRKNFKAMPIRLASDQGVAEFAQAVSPLHGRAAQAAAESRTLATLRDTLLPQLMSGKLRVRDAEKIVEDAV</sequence>
<proteinExistence type="inferred from homology"/>
<protein>
    <recommendedName>
        <fullName evidence="4">Type I restriction modification DNA specificity domain-containing protein</fullName>
    </recommendedName>
</protein>
<gene>
    <name evidence="5" type="ORF">GCM10018772_10290</name>
</gene>
<dbReference type="GO" id="GO:0009307">
    <property type="term" value="P:DNA restriction-modification system"/>
    <property type="evidence" value="ECO:0007669"/>
    <property type="project" value="UniProtKB-KW"/>
</dbReference>
<reference evidence="5" key="1">
    <citation type="journal article" date="2014" name="Int. J. Syst. Evol. Microbiol.">
        <title>Complete genome sequence of Corynebacterium casei LMG S-19264T (=DSM 44701T), isolated from a smear-ripened cheese.</title>
        <authorList>
            <consortium name="US DOE Joint Genome Institute (JGI-PGF)"/>
            <person name="Walter F."/>
            <person name="Albersmeier A."/>
            <person name="Kalinowski J."/>
            <person name="Ruckert C."/>
        </authorList>
    </citation>
    <scope>NUCLEOTIDE SEQUENCE</scope>
    <source>
        <strain evidence="5">JCM 4477</strain>
    </source>
</reference>
<dbReference type="SUPFAM" id="SSF116734">
    <property type="entry name" value="DNA methylase specificity domain"/>
    <property type="match status" value="1"/>
</dbReference>
<dbReference type="InterPro" id="IPR044946">
    <property type="entry name" value="Restrct_endonuc_typeI_TRD_sf"/>
</dbReference>
<dbReference type="AlphaFoldDB" id="A0A919DWW9"/>
<dbReference type="Pfam" id="PF01420">
    <property type="entry name" value="Methylase_S"/>
    <property type="match status" value="1"/>
</dbReference>
<keyword evidence="3" id="KW-0238">DNA-binding</keyword>
<dbReference type="InterPro" id="IPR000055">
    <property type="entry name" value="Restrct_endonuc_typeI_TRD"/>
</dbReference>
<comment type="similarity">
    <text evidence="1">Belongs to the type-I restriction system S methylase family.</text>
</comment>
<dbReference type="PANTHER" id="PTHR30408:SF13">
    <property type="entry name" value="TYPE I RESTRICTION ENZYME HINDI SPECIFICITY SUBUNIT"/>
    <property type="match status" value="1"/>
</dbReference>
<evidence type="ECO:0000256" key="3">
    <source>
        <dbReference type="ARBA" id="ARBA00023125"/>
    </source>
</evidence>
<evidence type="ECO:0000313" key="6">
    <source>
        <dbReference type="Proteomes" id="UP000630718"/>
    </source>
</evidence>
<feature type="domain" description="Type I restriction modification DNA specificity" evidence="4">
    <location>
        <begin position="43"/>
        <end position="181"/>
    </location>
</feature>
<evidence type="ECO:0000256" key="1">
    <source>
        <dbReference type="ARBA" id="ARBA00010923"/>
    </source>
</evidence>
<keyword evidence="6" id="KW-1185">Reference proteome</keyword>
<dbReference type="PANTHER" id="PTHR30408">
    <property type="entry name" value="TYPE-1 RESTRICTION ENZYME ECOKI SPECIFICITY PROTEIN"/>
    <property type="match status" value="1"/>
</dbReference>
<reference evidence="5" key="2">
    <citation type="submission" date="2020-09" db="EMBL/GenBank/DDBJ databases">
        <authorList>
            <person name="Sun Q."/>
            <person name="Ohkuma M."/>
        </authorList>
    </citation>
    <scope>NUCLEOTIDE SEQUENCE</scope>
    <source>
        <strain evidence="5">JCM 4477</strain>
    </source>
</reference>
<organism evidence="5 6">
    <name type="scientific">Streptomyces fumanus</name>
    <dbReference type="NCBI Taxonomy" id="67302"/>
    <lineage>
        <taxon>Bacteria</taxon>
        <taxon>Bacillati</taxon>
        <taxon>Actinomycetota</taxon>
        <taxon>Actinomycetes</taxon>
        <taxon>Kitasatosporales</taxon>
        <taxon>Streptomycetaceae</taxon>
        <taxon>Streptomyces</taxon>
    </lineage>
</organism>
<name>A0A919DWW9_9ACTN</name>
<keyword evidence="2" id="KW-0680">Restriction system</keyword>
<dbReference type="CDD" id="cd17273">
    <property type="entry name" value="RMtype1_S_EcoJA69PI-TRD1-CR1_like"/>
    <property type="match status" value="1"/>
</dbReference>
<evidence type="ECO:0000259" key="4">
    <source>
        <dbReference type="Pfam" id="PF01420"/>
    </source>
</evidence>
<comment type="caution">
    <text evidence="5">The sequence shown here is derived from an EMBL/GenBank/DDBJ whole genome shotgun (WGS) entry which is preliminary data.</text>
</comment>
<dbReference type="GO" id="GO:0003677">
    <property type="term" value="F:DNA binding"/>
    <property type="evidence" value="ECO:0007669"/>
    <property type="project" value="UniProtKB-KW"/>
</dbReference>
<evidence type="ECO:0000256" key="2">
    <source>
        <dbReference type="ARBA" id="ARBA00022747"/>
    </source>
</evidence>